<dbReference type="EMBL" id="CP002355">
    <property type="protein sequence ID" value="ADR34528.1"/>
    <property type="molecule type" value="Genomic_DNA"/>
</dbReference>
<dbReference type="HOGENOM" id="CLU_2511459_0_0_7"/>
<dbReference type="Proteomes" id="UP000008721">
    <property type="component" value="Chromosome"/>
</dbReference>
<dbReference type="AlphaFoldDB" id="E4U1Q5"/>
<gene>
    <name evidence="1" type="ordered locus">Sulku_1868</name>
</gene>
<dbReference type="KEGG" id="sku:Sulku_1868"/>
<name>E4U1Q5_SULKY</name>
<reference evidence="1 2" key="1">
    <citation type="journal article" date="2012" name="Stand. Genomic Sci.">
        <title>Complete genome sequence of the sulfur compounds oxidizing chemolithoautotroph Sulfuricurvum kujiense type strain (YK-1(T)).</title>
        <authorList>
            <person name="Han C."/>
            <person name="Kotsyurbenko O."/>
            <person name="Chertkov O."/>
            <person name="Held B."/>
            <person name="Lapidus A."/>
            <person name="Nolan M."/>
            <person name="Lucas S."/>
            <person name="Hammon N."/>
            <person name="Deshpande S."/>
            <person name="Cheng J.F."/>
            <person name="Tapia R."/>
            <person name="Goodwin L.A."/>
            <person name="Pitluck S."/>
            <person name="Liolios K."/>
            <person name="Pagani I."/>
            <person name="Ivanova N."/>
            <person name="Mavromatis K."/>
            <person name="Mikhailova N."/>
            <person name="Pati A."/>
            <person name="Chen A."/>
            <person name="Palaniappan K."/>
            <person name="Land M."/>
            <person name="Hauser L."/>
            <person name="Chang Y.J."/>
            <person name="Jeffries C.D."/>
            <person name="Brambilla E.M."/>
            <person name="Rohde M."/>
            <person name="Spring S."/>
            <person name="Sikorski J."/>
            <person name="Goker M."/>
            <person name="Woyke T."/>
            <person name="Bristow J."/>
            <person name="Eisen J.A."/>
            <person name="Markowitz V."/>
            <person name="Hugenholtz P."/>
            <person name="Kyrpides N.C."/>
            <person name="Klenk H.P."/>
            <person name="Detter J.C."/>
        </authorList>
    </citation>
    <scope>NUCLEOTIDE SEQUENCE [LARGE SCALE GENOMIC DNA]</scope>
    <source>
        <strain evidence="2">ATCC BAA-921 / DSM 16994 / JCM 11577 / YK-1</strain>
    </source>
</reference>
<sequence length="85" mass="10383">MEKYVLVKDKNAFQVKESKRTGHYVIKDKDITISILKEILIEDKLRSFWDILPSMTDTEIQLNWIKKEYIHDREFVNKYYPEFLI</sequence>
<dbReference type="STRING" id="709032.Sulku_1868"/>
<evidence type="ECO:0000313" key="2">
    <source>
        <dbReference type="Proteomes" id="UP000008721"/>
    </source>
</evidence>
<organism evidence="1 2">
    <name type="scientific">Sulfuricurvum kujiense (strain ATCC BAA-921 / DSM 16994 / JCM 11577 / YK-1)</name>
    <dbReference type="NCBI Taxonomy" id="709032"/>
    <lineage>
        <taxon>Bacteria</taxon>
        <taxon>Pseudomonadati</taxon>
        <taxon>Campylobacterota</taxon>
        <taxon>Epsilonproteobacteria</taxon>
        <taxon>Campylobacterales</taxon>
        <taxon>Sulfurimonadaceae</taxon>
        <taxon>Sulfuricurvum</taxon>
    </lineage>
</organism>
<proteinExistence type="predicted"/>
<evidence type="ECO:0000313" key="1">
    <source>
        <dbReference type="EMBL" id="ADR34528.1"/>
    </source>
</evidence>
<dbReference type="RefSeq" id="WP_013460725.1">
    <property type="nucleotide sequence ID" value="NC_014762.1"/>
</dbReference>
<keyword evidence="2" id="KW-1185">Reference proteome</keyword>
<protein>
    <submittedName>
        <fullName evidence="1">Uncharacterized protein</fullName>
    </submittedName>
</protein>
<accession>E4U1Q5</accession>